<keyword evidence="9" id="KW-0812">Transmembrane</keyword>
<dbReference type="Pfam" id="PF13426">
    <property type="entry name" value="PAS_9"/>
    <property type="match status" value="1"/>
</dbReference>
<evidence type="ECO:0000256" key="7">
    <source>
        <dbReference type="ARBA" id="ARBA00022840"/>
    </source>
</evidence>
<dbReference type="InterPro" id="IPR005467">
    <property type="entry name" value="His_kinase_dom"/>
</dbReference>
<feature type="transmembrane region" description="Helical" evidence="9">
    <location>
        <begin position="66"/>
        <end position="89"/>
    </location>
</feature>
<feature type="transmembrane region" description="Helical" evidence="9">
    <location>
        <begin position="34"/>
        <end position="54"/>
    </location>
</feature>
<keyword evidence="7" id="KW-0067">ATP-binding</keyword>
<evidence type="ECO:0000256" key="4">
    <source>
        <dbReference type="ARBA" id="ARBA00022679"/>
    </source>
</evidence>
<keyword evidence="8" id="KW-0902">Two-component regulatory system</keyword>
<keyword evidence="12" id="KW-1185">Reference proteome</keyword>
<dbReference type="GO" id="GO:0005524">
    <property type="term" value="F:ATP binding"/>
    <property type="evidence" value="ECO:0007669"/>
    <property type="project" value="UniProtKB-KW"/>
</dbReference>
<dbReference type="EC" id="2.7.13.3" evidence="2"/>
<dbReference type="RefSeq" id="WP_213167134.1">
    <property type="nucleotide sequence ID" value="NZ_CP058559.1"/>
</dbReference>
<keyword evidence="5" id="KW-0547">Nucleotide-binding</keyword>
<proteinExistence type="predicted"/>
<comment type="catalytic activity">
    <reaction evidence="1">
        <text>ATP + protein L-histidine = ADP + protein N-phospho-L-histidine.</text>
        <dbReference type="EC" id="2.7.13.3"/>
    </reaction>
</comment>
<evidence type="ECO:0000256" key="2">
    <source>
        <dbReference type="ARBA" id="ARBA00012438"/>
    </source>
</evidence>
<evidence type="ECO:0000256" key="6">
    <source>
        <dbReference type="ARBA" id="ARBA00022777"/>
    </source>
</evidence>
<evidence type="ECO:0000256" key="3">
    <source>
        <dbReference type="ARBA" id="ARBA00022553"/>
    </source>
</evidence>
<feature type="transmembrane region" description="Helical" evidence="9">
    <location>
        <begin position="169"/>
        <end position="188"/>
    </location>
</feature>
<evidence type="ECO:0000256" key="8">
    <source>
        <dbReference type="ARBA" id="ARBA00023012"/>
    </source>
</evidence>
<dbReference type="Gene3D" id="3.30.450.20">
    <property type="entry name" value="PAS domain"/>
    <property type="match status" value="1"/>
</dbReference>
<feature type="domain" description="Histidine kinase" evidence="10">
    <location>
        <begin position="357"/>
        <end position="563"/>
    </location>
</feature>
<dbReference type="SUPFAM" id="SSF55874">
    <property type="entry name" value="ATPase domain of HSP90 chaperone/DNA topoisomerase II/histidine kinase"/>
    <property type="match status" value="1"/>
</dbReference>
<dbReference type="Pfam" id="PF02518">
    <property type="entry name" value="HATPase_c"/>
    <property type="match status" value="1"/>
</dbReference>
<evidence type="ECO:0000256" key="1">
    <source>
        <dbReference type="ARBA" id="ARBA00000085"/>
    </source>
</evidence>
<dbReference type="Proteomes" id="UP000516160">
    <property type="component" value="Chromosome"/>
</dbReference>
<dbReference type="SUPFAM" id="SSF47384">
    <property type="entry name" value="Homodimeric domain of signal transducing histidine kinase"/>
    <property type="match status" value="1"/>
</dbReference>
<feature type="transmembrane region" description="Helical" evidence="9">
    <location>
        <begin position="134"/>
        <end position="157"/>
    </location>
</feature>
<name>A0A7G9W454_ALKCA</name>
<dbReference type="InterPro" id="IPR003661">
    <property type="entry name" value="HisK_dim/P_dom"/>
</dbReference>
<dbReference type="InterPro" id="IPR000014">
    <property type="entry name" value="PAS"/>
</dbReference>
<keyword evidence="3" id="KW-0597">Phosphoprotein</keyword>
<organism evidence="11 12">
    <name type="scientific">Alkalicella caledoniensis</name>
    <dbReference type="NCBI Taxonomy" id="2731377"/>
    <lineage>
        <taxon>Bacteria</taxon>
        <taxon>Bacillati</taxon>
        <taxon>Bacillota</taxon>
        <taxon>Clostridia</taxon>
        <taxon>Eubacteriales</taxon>
        <taxon>Proteinivoracaceae</taxon>
        <taxon>Alkalicella</taxon>
    </lineage>
</organism>
<dbReference type="PROSITE" id="PS50109">
    <property type="entry name" value="HIS_KIN"/>
    <property type="match status" value="1"/>
</dbReference>
<reference evidence="11 12" key="1">
    <citation type="submission" date="2020-07" db="EMBL/GenBank/DDBJ databases">
        <title>Alkalicella. sp. LB2 genome.</title>
        <authorList>
            <person name="Postec A."/>
            <person name="Quemeneur M."/>
        </authorList>
    </citation>
    <scope>NUCLEOTIDE SEQUENCE [LARGE SCALE GENOMIC DNA]</scope>
    <source>
        <strain evidence="11 12">LB2</strain>
    </source>
</reference>
<dbReference type="SMART" id="SM00387">
    <property type="entry name" value="HATPase_c"/>
    <property type="match status" value="1"/>
</dbReference>
<keyword evidence="9" id="KW-1133">Transmembrane helix</keyword>
<dbReference type="InterPro" id="IPR036097">
    <property type="entry name" value="HisK_dim/P_sf"/>
</dbReference>
<evidence type="ECO:0000313" key="11">
    <source>
        <dbReference type="EMBL" id="QNO13466.1"/>
    </source>
</evidence>
<dbReference type="GO" id="GO:0000155">
    <property type="term" value="F:phosphorelay sensor kinase activity"/>
    <property type="evidence" value="ECO:0007669"/>
    <property type="project" value="InterPro"/>
</dbReference>
<feature type="transmembrane region" description="Helical" evidence="9">
    <location>
        <begin position="110"/>
        <end position="128"/>
    </location>
</feature>
<dbReference type="Gene3D" id="1.10.287.130">
    <property type="match status" value="1"/>
</dbReference>
<keyword evidence="9" id="KW-0472">Membrane</keyword>
<dbReference type="EMBL" id="CP058559">
    <property type="protein sequence ID" value="QNO13466.1"/>
    <property type="molecule type" value="Genomic_DNA"/>
</dbReference>
<dbReference type="InterPro" id="IPR003594">
    <property type="entry name" value="HATPase_dom"/>
</dbReference>
<dbReference type="AlphaFoldDB" id="A0A7G9W454"/>
<dbReference type="InterPro" id="IPR036890">
    <property type="entry name" value="HATPase_C_sf"/>
</dbReference>
<evidence type="ECO:0000259" key="10">
    <source>
        <dbReference type="PROSITE" id="PS50109"/>
    </source>
</evidence>
<dbReference type="PRINTS" id="PR00344">
    <property type="entry name" value="BCTRLSENSOR"/>
</dbReference>
<dbReference type="KEGG" id="acae:HYG86_01090"/>
<dbReference type="InterPro" id="IPR004358">
    <property type="entry name" value="Sig_transdc_His_kin-like_C"/>
</dbReference>
<accession>A0A7G9W454</accession>
<evidence type="ECO:0000256" key="5">
    <source>
        <dbReference type="ARBA" id="ARBA00022741"/>
    </source>
</evidence>
<dbReference type="SMART" id="SM00388">
    <property type="entry name" value="HisKA"/>
    <property type="match status" value="1"/>
</dbReference>
<gene>
    <name evidence="11" type="ORF">HYG86_01090</name>
</gene>
<dbReference type="PANTHER" id="PTHR43065:SF10">
    <property type="entry name" value="PEROXIDE STRESS-ACTIVATED HISTIDINE KINASE MAK3"/>
    <property type="match status" value="1"/>
</dbReference>
<dbReference type="Gene3D" id="3.30.565.10">
    <property type="entry name" value="Histidine kinase-like ATPase, C-terminal domain"/>
    <property type="match status" value="1"/>
</dbReference>
<protein>
    <recommendedName>
        <fullName evidence="2">histidine kinase</fullName>
        <ecNumber evidence="2">2.7.13.3</ecNumber>
    </recommendedName>
</protein>
<keyword evidence="4" id="KW-0808">Transferase</keyword>
<keyword evidence="6" id="KW-0418">Kinase</keyword>
<evidence type="ECO:0000313" key="12">
    <source>
        <dbReference type="Proteomes" id="UP000516160"/>
    </source>
</evidence>
<dbReference type="PANTHER" id="PTHR43065">
    <property type="entry name" value="SENSOR HISTIDINE KINASE"/>
    <property type="match status" value="1"/>
</dbReference>
<sequence length="563" mass="64903">MFKEKIYKFTLIITQIFTWSYLTYSVLNYTPHMISIQILMALSLILVNVSQSKIYDSVYIGFDMPIFLGMLFIFNENVMTVPIIVYLISEAIERAIVKKSPTPKRYLFDIANKLFPYIASAFTYYLVSNYTNDIITIVISIVSIYALANLVILYMCLQLENLNLFEIINTRWLVLFFVLESYFTILVINLYQVFSLLGFYMAYAASVLIFNLLNRSIAIEKHQSTYNKTIEYFAEFFHYGIMILDKKKIVLSANTQFIELNNLRSKKIIGRPLDDLINTLPMKKEFAEGLDNLCDENCFFESNFIDEDRYFSITIISTDNDNIKYVLLLKDITKEYSDKINFLNEQRLASLEELAAGTANDIKNPLAVANGFLQLIKLKLNDEQLLNYTDEALQALEVTDSYIELFTLLGNGAKNHHKHKNINLSNILQGLLNHYSAIYENIQFNKEIDKDIIILGDKVLLSKAFTFIILNSIEAVQDVKRKEITIKLRQENSEIFLNVIDSGIGIEKESLFKIFDPYFTTKKNNAHGLGLFYSKKIVNHHNGHISITSNKGHGANVKIQLKK</sequence>
<dbReference type="CDD" id="cd00082">
    <property type="entry name" value="HisKA"/>
    <property type="match status" value="1"/>
</dbReference>
<evidence type="ECO:0000256" key="9">
    <source>
        <dbReference type="SAM" id="Phobius"/>
    </source>
</evidence>